<keyword evidence="2" id="KW-0040">ANK repeat</keyword>
<evidence type="ECO:0000256" key="2">
    <source>
        <dbReference type="ARBA" id="ARBA00023043"/>
    </source>
</evidence>
<evidence type="ECO:0000313" key="5">
    <source>
        <dbReference type="Proteomes" id="UP001153678"/>
    </source>
</evidence>
<dbReference type="GO" id="GO:0005737">
    <property type="term" value="C:cytoplasm"/>
    <property type="evidence" value="ECO:0007669"/>
    <property type="project" value="TreeGrafter"/>
</dbReference>
<evidence type="ECO:0000313" key="4">
    <source>
        <dbReference type="EMBL" id="CAI2176093.1"/>
    </source>
</evidence>
<name>A0A9W4SNZ0_9GLOM</name>
<dbReference type="Gene3D" id="3.30.710.10">
    <property type="entry name" value="Potassium Channel Kv1.1, Chain A"/>
    <property type="match status" value="1"/>
</dbReference>
<keyword evidence="1" id="KW-0677">Repeat</keyword>
<dbReference type="InterPro" id="IPR044515">
    <property type="entry name" value="ABTB1"/>
</dbReference>
<dbReference type="GO" id="GO:0000151">
    <property type="term" value="C:ubiquitin ligase complex"/>
    <property type="evidence" value="ECO:0007669"/>
    <property type="project" value="TreeGrafter"/>
</dbReference>
<proteinExistence type="predicted"/>
<dbReference type="OrthoDB" id="6359816at2759"/>
<accession>A0A9W4SNZ0</accession>
<sequence>MSFHLLKLSRDFNKIFETKAFYDVIIRVGLKGSNDAKEFQAHSLILRARVPYFHQYLQSDQAKQEYDKIVITDHNISPAIFEIILKYIYTGKLEFMNCDGRQAFDLLFAADNLGLEEALAQIQDYLINQQRVWMDKNFYSLHRLIYSRKSLNIIQNHYTTRIASNPSSVFEVPDSFNSLILSSLDELGCLKLNETIWGFIVNWAKLQNPGLTNHVTNWRKVDWEEFKESLIPCIPWKSIMNLNWDEFHDLLIPCEPFLPAEKFNTLQKTVVVFKMMEAVYGGYNPLDWKFDHSTSDSFIFNFDHDQVDLKRLNRFAIHKKSGYGPCFGTEDLLAFPHGKRSILWMSKDISKSLPIIDYEVYQILEKPKRANLAASTASSLNYNGYTHKKR</sequence>
<dbReference type="PROSITE" id="PS50097">
    <property type="entry name" value="BTB"/>
    <property type="match status" value="1"/>
</dbReference>
<dbReference type="Pfam" id="PF00651">
    <property type="entry name" value="BTB"/>
    <property type="match status" value="1"/>
</dbReference>
<dbReference type="EMBL" id="CAMKVN010001457">
    <property type="protein sequence ID" value="CAI2176093.1"/>
    <property type="molecule type" value="Genomic_DNA"/>
</dbReference>
<dbReference type="CDD" id="cd18186">
    <property type="entry name" value="BTB_POZ_ZBTB_KLHL-like"/>
    <property type="match status" value="1"/>
</dbReference>
<dbReference type="Proteomes" id="UP001153678">
    <property type="component" value="Unassembled WGS sequence"/>
</dbReference>
<dbReference type="SUPFAM" id="SSF54695">
    <property type="entry name" value="POZ domain"/>
    <property type="match status" value="1"/>
</dbReference>
<evidence type="ECO:0000256" key="1">
    <source>
        <dbReference type="ARBA" id="ARBA00022737"/>
    </source>
</evidence>
<organism evidence="4 5">
    <name type="scientific">Funneliformis geosporum</name>
    <dbReference type="NCBI Taxonomy" id="1117311"/>
    <lineage>
        <taxon>Eukaryota</taxon>
        <taxon>Fungi</taxon>
        <taxon>Fungi incertae sedis</taxon>
        <taxon>Mucoromycota</taxon>
        <taxon>Glomeromycotina</taxon>
        <taxon>Glomeromycetes</taxon>
        <taxon>Glomerales</taxon>
        <taxon>Glomeraceae</taxon>
        <taxon>Funneliformis</taxon>
    </lineage>
</organism>
<dbReference type="PANTHER" id="PTHR46231">
    <property type="entry name" value="ANKYRIN REPEAT AND BTB/POZ DOMAIN-CONTAINING PROTEIN 1"/>
    <property type="match status" value="1"/>
</dbReference>
<reference evidence="4" key="1">
    <citation type="submission" date="2022-08" db="EMBL/GenBank/DDBJ databases">
        <authorList>
            <person name="Kallberg Y."/>
            <person name="Tangrot J."/>
            <person name="Rosling A."/>
        </authorList>
    </citation>
    <scope>NUCLEOTIDE SEQUENCE</scope>
    <source>
        <strain evidence="4">Wild A</strain>
    </source>
</reference>
<keyword evidence="5" id="KW-1185">Reference proteome</keyword>
<feature type="domain" description="BTB" evidence="3">
    <location>
        <begin position="22"/>
        <end position="97"/>
    </location>
</feature>
<dbReference type="AlphaFoldDB" id="A0A9W4SNZ0"/>
<comment type="caution">
    <text evidence="4">The sequence shown here is derived from an EMBL/GenBank/DDBJ whole genome shotgun (WGS) entry which is preliminary data.</text>
</comment>
<gene>
    <name evidence="4" type="ORF">FWILDA_LOCUS7419</name>
</gene>
<dbReference type="PANTHER" id="PTHR46231:SF1">
    <property type="entry name" value="ANKYRIN REPEAT AND BTB_POZ DOMAIN-CONTAINING PROTEIN 1"/>
    <property type="match status" value="1"/>
</dbReference>
<dbReference type="SMART" id="SM00225">
    <property type="entry name" value="BTB"/>
    <property type="match status" value="1"/>
</dbReference>
<dbReference type="InterPro" id="IPR011333">
    <property type="entry name" value="SKP1/BTB/POZ_sf"/>
</dbReference>
<protein>
    <submittedName>
        <fullName evidence="4">12274_t:CDS:1</fullName>
    </submittedName>
</protein>
<evidence type="ECO:0000259" key="3">
    <source>
        <dbReference type="PROSITE" id="PS50097"/>
    </source>
</evidence>
<dbReference type="InterPro" id="IPR000210">
    <property type="entry name" value="BTB/POZ_dom"/>
</dbReference>